<dbReference type="InterPro" id="IPR000515">
    <property type="entry name" value="MetI-like"/>
</dbReference>
<accession>A0ABN7RL38</accession>
<dbReference type="PANTHER" id="PTHR30193">
    <property type="entry name" value="ABC TRANSPORTER PERMEASE PROTEIN"/>
    <property type="match status" value="1"/>
</dbReference>
<feature type="transmembrane region" description="Helical" evidence="7">
    <location>
        <begin position="269"/>
        <end position="287"/>
    </location>
</feature>
<dbReference type="PROSITE" id="PS50928">
    <property type="entry name" value="ABC_TM1"/>
    <property type="match status" value="1"/>
</dbReference>
<dbReference type="RefSeq" id="WP_213482978.1">
    <property type="nucleotide sequence ID" value="NZ_CAJRAY010000001.1"/>
</dbReference>
<dbReference type="SUPFAM" id="SSF161098">
    <property type="entry name" value="MetI-like"/>
    <property type="match status" value="1"/>
</dbReference>
<organism evidence="9 10">
    <name type="scientific">Thermobacillus xylanilyticus</name>
    <dbReference type="NCBI Taxonomy" id="76633"/>
    <lineage>
        <taxon>Bacteria</taxon>
        <taxon>Bacillati</taxon>
        <taxon>Bacillota</taxon>
        <taxon>Bacilli</taxon>
        <taxon>Bacillales</taxon>
        <taxon>Paenibacillaceae</taxon>
        <taxon>Thermobacillus</taxon>
    </lineage>
</organism>
<evidence type="ECO:0000256" key="1">
    <source>
        <dbReference type="ARBA" id="ARBA00004651"/>
    </source>
</evidence>
<keyword evidence="4 7" id="KW-0812">Transmembrane</keyword>
<evidence type="ECO:0000313" key="10">
    <source>
        <dbReference type="Proteomes" id="UP000681526"/>
    </source>
</evidence>
<evidence type="ECO:0000256" key="2">
    <source>
        <dbReference type="ARBA" id="ARBA00022448"/>
    </source>
</evidence>
<dbReference type="EMBL" id="CAJRAY010000001">
    <property type="protein sequence ID" value="CAG5076166.1"/>
    <property type="molecule type" value="Genomic_DNA"/>
</dbReference>
<dbReference type="Pfam" id="PF00528">
    <property type="entry name" value="BPD_transp_1"/>
    <property type="match status" value="1"/>
</dbReference>
<comment type="similarity">
    <text evidence="7">Belongs to the binding-protein-dependent transport system permease family.</text>
</comment>
<evidence type="ECO:0000259" key="8">
    <source>
        <dbReference type="PROSITE" id="PS50928"/>
    </source>
</evidence>
<comment type="caution">
    <text evidence="9">The sequence shown here is derived from an EMBL/GenBank/DDBJ whole genome shotgun (WGS) entry which is preliminary data.</text>
</comment>
<evidence type="ECO:0000256" key="5">
    <source>
        <dbReference type="ARBA" id="ARBA00022989"/>
    </source>
</evidence>
<evidence type="ECO:0000256" key="7">
    <source>
        <dbReference type="RuleBase" id="RU363032"/>
    </source>
</evidence>
<keyword evidence="5 7" id="KW-1133">Transmembrane helix</keyword>
<dbReference type="InterPro" id="IPR051393">
    <property type="entry name" value="ABC_transporter_permease"/>
</dbReference>
<reference evidence="9 10" key="1">
    <citation type="submission" date="2021-04" db="EMBL/GenBank/DDBJ databases">
        <authorList>
            <person name="Rakotoarivonina H."/>
        </authorList>
    </citation>
    <scope>NUCLEOTIDE SEQUENCE [LARGE SCALE GENOMIC DNA]</scope>
    <source>
        <strain evidence="9 10">XE</strain>
    </source>
</reference>
<feature type="transmembrane region" description="Helical" evidence="7">
    <location>
        <begin position="109"/>
        <end position="129"/>
    </location>
</feature>
<feature type="domain" description="ABC transmembrane type-1" evidence="8">
    <location>
        <begin position="72"/>
        <end position="283"/>
    </location>
</feature>
<sequence>MFSMGRKSRSGWEFSLFVIPAVIGVLFAFYIPFVMSMAYSLTEWNGINSNPDFIGFDNFRALLQDRNFLNASLFTLKYSILYIILVNVLAVLIALALDRPLKTRTALRAAFFVPYILSLVIVGFIWRFIFMQGFESLYEQTGWGIFQWSWLGENTLAFISVLLVSIWQSVGFYIVIYIAGLQSVPADVMEAAVVDGAGLVRRFFSVTLPLLAPSVTIAVFMALTNSIKIFDVILSLTAGGPGGSTVSVSYDIYRDTFQNNMYGYGTAKALVLFFAVMIITVVQLAYFKRREVES</sequence>
<evidence type="ECO:0000256" key="6">
    <source>
        <dbReference type="ARBA" id="ARBA00023136"/>
    </source>
</evidence>
<dbReference type="Proteomes" id="UP000681526">
    <property type="component" value="Unassembled WGS sequence"/>
</dbReference>
<keyword evidence="2 7" id="KW-0813">Transport</keyword>
<proteinExistence type="inferred from homology"/>
<keyword evidence="10" id="KW-1185">Reference proteome</keyword>
<evidence type="ECO:0000256" key="3">
    <source>
        <dbReference type="ARBA" id="ARBA00022475"/>
    </source>
</evidence>
<keyword evidence="3" id="KW-1003">Cell membrane</keyword>
<dbReference type="PANTHER" id="PTHR30193:SF41">
    <property type="entry name" value="DIACETYLCHITOBIOSE UPTAKE SYSTEM PERMEASE PROTEIN NGCF"/>
    <property type="match status" value="1"/>
</dbReference>
<feature type="transmembrane region" description="Helical" evidence="7">
    <location>
        <begin position="12"/>
        <end position="33"/>
    </location>
</feature>
<feature type="transmembrane region" description="Helical" evidence="7">
    <location>
        <begin position="202"/>
        <end position="223"/>
    </location>
</feature>
<feature type="transmembrane region" description="Helical" evidence="7">
    <location>
        <begin position="78"/>
        <end position="97"/>
    </location>
</feature>
<comment type="subcellular location">
    <subcellularLocation>
        <location evidence="1 7">Cell membrane</location>
        <topology evidence="1 7">Multi-pass membrane protein</topology>
    </subcellularLocation>
</comment>
<dbReference type="InterPro" id="IPR035906">
    <property type="entry name" value="MetI-like_sf"/>
</dbReference>
<evidence type="ECO:0000313" key="9">
    <source>
        <dbReference type="EMBL" id="CAG5076166.1"/>
    </source>
</evidence>
<feature type="transmembrane region" description="Helical" evidence="7">
    <location>
        <begin position="156"/>
        <end position="181"/>
    </location>
</feature>
<dbReference type="CDD" id="cd06261">
    <property type="entry name" value="TM_PBP2"/>
    <property type="match status" value="1"/>
</dbReference>
<protein>
    <submittedName>
        <fullName evidence="9">Starch degradation products transport system permease protein amyD</fullName>
    </submittedName>
</protein>
<evidence type="ECO:0000256" key="4">
    <source>
        <dbReference type="ARBA" id="ARBA00022692"/>
    </source>
</evidence>
<gene>
    <name evidence="9" type="primary">txxe 3842-amyD1</name>
    <name evidence="9" type="ORF">TXXE_00100</name>
</gene>
<dbReference type="Gene3D" id="1.10.3720.10">
    <property type="entry name" value="MetI-like"/>
    <property type="match status" value="1"/>
</dbReference>
<keyword evidence="6 7" id="KW-0472">Membrane</keyword>
<name>A0ABN7RL38_THEXY</name>